<dbReference type="GO" id="GO:2000694">
    <property type="term" value="P:regulation of phragmoplast microtubule organization"/>
    <property type="evidence" value="ECO:0007669"/>
    <property type="project" value="InterPro"/>
</dbReference>
<accession>A0A5D2BJZ5</accession>
<proteinExistence type="predicted"/>
<dbReference type="InterPro" id="IPR044709">
    <property type="entry name" value="TAN1"/>
</dbReference>
<reference evidence="1 2" key="1">
    <citation type="submission" date="2019-06" db="EMBL/GenBank/DDBJ databases">
        <title>WGS assembly of Gossypium darwinii.</title>
        <authorList>
            <person name="Chen Z.J."/>
            <person name="Sreedasyam A."/>
            <person name="Ando A."/>
            <person name="Song Q."/>
            <person name="De L."/>
            <person name="Hulse-Kemp A."/>
            <person name="Ding M."/>
            <person name="Ye W."/>
            <person name="Kirkbride R."/>
            <person name="Jenkins J."/>
            <person name="Plott C."/>
            <person name="Lovell J."/>
            <person name="Lin Y.-M."/>
            <person name="Vaughn R."/>
            <person name="Liu B."/>
            <person name="Li W."/>
            <person name="Simpson S."/>
            <person name="Scheffler B."/>
            <person name="Saski C."/>
            <person name="Grover C."/>
            <person name="Hu G."/>
            <person name="Conover J."/>
            <person name="Carlson J."/>
            <person name="Shu S."/>
            <person name="Boston L."/>
            <person name="Williams M."/>
            <person name="Peterson D."/>
            <person name="Mcgee K."/>
            <person name="Jones D."/>
            <person name="Wendel J."/>
            <person name="Stelly D."/>
            <person name="Grimwood J."/>
            <person name="Schmutz J."/>
        </authorList>
    </citation>
    <scope>NUCLEOTIDE SEQUENCE [LARGE SCALE GENOMIC DNA]</scope>
    <source>
        <strain evidence="1">1808015.09</strain>
    </source>
</reference>
<keyword evidence="2" id="KW-1185">Reference proteome</keyword>
<dbReference type="AlphaFoldDB" id="A0A5D2BJZ5"/>
<sequence length="179" mass="20488">MVRLQELQLTVAGGSKIISGVSLSPISTKGYMRTSLRCKQESLRMKNSTPRKSPLGSFQPLQEVNGGECHYQQSVVDNKTKNTFEDPKTPLTEHRKQIYQFLKSLMEKDDLKCGQNAVVERKIVLVLKSETIVHVIVTNVKTFDYQLSNGDMKPIKKRFEWFENNSEAAIQRTQVKKRL</sequence>
<dbReference type="GO" id="GO:0009574">
    <property type="term" value="C:preprophase band"/>
    <property type="evidence" value="ECO:0007669"/>
    <property type="project" value="TreeGrafter"/>
</dbReference>
<dbReference type="PANTHER" id="PTHR35728:SF1">
    <property type="entry name" value="MICROTUBULE-BINDING PROTEIN TANGLED-RELATED"/>
    <property type="match status" value="1"/>
</dbReference>
<evidence type="ECO:0000313" key="2">
    <source>
        <dbReference type="Proteomes" id="UP000323506"/>
    </source>
</evidence>
<dbReference type="GO" id="GO:0005875">
    <property type="term" value="C:microtubule associated complex"/>
    <property type="evidence" value="ECO:0007669"/>
    <property type="project" value="TreeGrafter"/>
</dbReference>
<evidence type="ECO:0000313" key="1">
    <source>
        <dbReference type="EMBL" id="TYG57339.1"/>
    </source>
</evidence>
<name>A0A5D2BJZ5_GOSDA</name>
<dbReference type="PANTHER" id="PTHR35728">
    <property type="entry name" value="MICROTUBULE-BINDING PROTEIN TANGLED-RELATED"/>
    <property type="match status" value="1"/>
</dbReference>
<dbReference type="GO" id="GO:0000911">
    <property type="term" value="P:cytokinesis by cell plate formation"/>
    <property type="evidence" value="ECO:0007669"/>
    <property type="project" value="TreeGrafter"/>
</dbReference>
<protein>
    <submittedName>
        <fullName evidence="1">Uncharacterized protein</fullName>
    </submittedName>
</protein>
<dbReference type="EMBL" id="CM017708">
    <property type="protein sequence ID" value="TYG57339.1"/>
    <property type="molecule type" value="Genomic_DNA"/>
</dbReference>
<dbReference type="GO" id="GO:0008017">
    <property type="term" value="F:microtubule binding"/>
    <property type="evidence" value="ECO:0007669"/>
    <property type="project" value="InterPro"/>
</dbReference>
<gene>
    <name evidence="1" type="ORF">ES288_D08G133700v1</name>
</gene>
<dbReference type="Proteomes" id="UP000323506">
    <property type="component" value="Chromosome D08"/>
</dbReference>
<organism evidence="1 2">
    <name type="scientific">Gossypium darwinii</name>
    <name type="common">Darwin's cotton</name>
    <name type="synonym">Gossypium barbadense var. darwinii</name>
    <dbReference type="NCBI Taxonomy" id="34276"/>
    <lineage>
        <taxon>Eukaryota</taxon>
        <taxon>Viridiplantae</taxon>
        <taxon>Streptophyta</taxon>
        <taxon>Embryophyta</taxon>
        <taxon>Tracheophyta</taxon>
        <taxon>Spermatophyta</taxon>
        <taxon>Magnoliopsida</taxon>
        <taxon>eudicotyledons</taxon>
        <taxon>Gunneridae</taxon>
        <taxon>Pentapetalae</taxon>
        <taxon>rosids</taxon>
        <taxon>malvids</taxon>
        <taxon>Malvales</taxon>
        <taxon>Malvaceae</taxon>
        <taxon>Malvoideae</taxon>
        <taxon>Gossypium</taxon>
    </lineage>
</organism>